<dbReference type="Proteomes" id="UP000646308">
    <property type="component" value="Unassembled WGS sequence"/>
</dbReference>
<comment type="caution">
    <text evidence="9">The sequence shown here is derived from an EMBL/GenBank/DDBJ whole genome shotgun (WGS) entry which is preliminary data.</text>
</comment>
<dbReference type="PANTHER" id="PTHR30252:SF4">
    <property type="entry name" value="CARBON STARVATION"/>
    <property type="match status" value="1"/>
</dbReference>
<evidence type="ECO:0000256" key="6">
    <source>
        <dbReference type="ARBA" id="ARBA00023136"/>
    </source>
</evidence>
<gene>
    <name evidence="9" type="ORF">GLV84_04430</name>
</gene>
<proteinExistence type="inferred from homology"/>
<evidence type="ECO:0000256" key="5">
    <source>
        <dbReference type="ARBA" id="ARBA00022989"/>
    </source>
</evidence>
<comment type="subcellular location">
    <subcellularLocation>
        <location evidence="1">Cell membrane</location>
        <topology evidence="1">Multi-pass membrane protein</topology>
    </subcellularLocation>
</comment>
<dbReference type="Pfam" id="PF02554">
    <property type="entry name" value="CstA"/>
    <property type="match status" value="1"/>
</dbReference>
<feature type="transmembrane region" description="Helical" evidence="7">
    <location>
        <begin position="89"/>
        <end position="110"/>
    </location>
</feature>
<evidence type="ECO:0000256" key="3">
    <source>
        <dbReference type="ARBA" id="ARBA00022475"/>
    </source>
</evidence>
<sequence length="214" mass="23401">EGIIAMIWAAAAMSLFGSYGGLQNVLAQGEAALVVSKVATMLLGSVFGTIAILGVIILPITSGDTSFRSARMIIADYIHLGQKAIGKRFLVAVPLFVASFLLTQIDFTILWRYFSWANQTTAAVALWVGAMYLLIAKKNFWVAAVPATFMTWNLFTYILSQPIGFGLDLNLSYVIAIGCTALWLGYFIYQYRKNTVGATFVLDHPVKNKKVPSI</sequence>
<feature type="domain" description="CstA N-terminal" evidence="8">
    <location>
        <begin position="14"/>
        <end position="152"/>
    </location>
</feature>
<dbReference type="GO" id="GO:0009267">
    <property type="term" value="P:cellular response to starvation"/>
    <property type="evidence" value="ECO:0007669"/>
    <property type="project" value="InterPro"/>
</dbReference>
<dbReference type="RefSeq" id="WP_280741317.1">
    <property type="nucleotide sequence ID" value="NZ_WMFL01000059.1"/>
</dbReference>
<evidence type="ECO:0000313" key="9">
    <source>
        <dbReference type="EMBL" id="NJI02105.1"/>
    </source>
</evidence>
<keyword evidence="4 7" id="KW-0812">Transmembrane</keyword>
<keyword evidence="6 7" id="KW-0472">Membrane</keyword>
<dbReference type="PANTHER" id="PTHR30252">
    <property type="entry name" value="INNER MEMBRANE PEPTIDE TRANSPORTER"/>
    <property type="match status" value="1"/>
</dbReference>
<keyword evidence="3" id="KW-1003">Cell membrane</keyword>
<dbReference type="GO" id="GO:0005886">
    <property type="term" value="C:plasma membrane"/>
    <property type="evidence" value="ECO:0007669"/>
    <property type="project" value="UniProtKB-SubCell"/>
</dbReference>
<evidence type="ECO:0000256" key="7">
    <source>
        <dbReference type="SAM" id="Phobius"/>
    </source>
</evidence>
<reference evidence="9" key="1">
    <citation type="submission" date="2019-11" db="EMBL/GenBank/DDBJ databases">
        <title>Whole genome comparisons of Staphylococcus agnetis isolates from cattle and chickens.</title>
        <authorList>
            <person name="Rhoads D."/>
            <person name="Shwani A."/>
            <person name="Adkins P."/>
            <person name="Calcutt M."/>
            <person name="Middleton J."/>
        </authorList>
    </citation>
    <scope>NUCLEOTIDE SEQUENCE</scope>
    <source>
        <strain evidence="9">1387</strain>
    </source>
</reference>
<feature type="transmembrane region" description="Helical" evidence="7">
    <location>
        <begin position="38"/>
        <end position="61"/>
    </location>
</feature>
<dbReference type="InterPro" id="IPR003706">
    <property type="entry name" value="CstA_N"/>
</dbReference>
<dbReference type="AlphaFoldDB" id="A0AAW9YTJ7"/>
<feature type="transmembrane region" description="Helical" evidence="7">
    <location>
        <begin position="7"/>
        <end position="26"/>
    </location>
</feature>
<evidence type="ECO:0000256" key="4">
    <source>
        <dbReference type="ARBA" id="ARBA00022692"/>
    </source>
</evidence>
<feature type="non-terminal residue" evidence="9">
    <location>
        <position position="1"/>
    </location>
</feature>
<organism evidence="9 10">
    <name type="scientific">Staphylococcus agnetis</name>
    <dbReference type="NCBI Taxonomy" id="985762"/>
    <lineage>
        <taxon>Bacteria</taxon>
        <taxon>Bacillati</taxon>
        <taxon>Bacillota</taxon>
        <taxon>Bacilli</taxon>
        <taxon>Bacillales</taxon>
        <taxon>Staphylococcaceae</taxon>
        <taxon>Staphylococcus</taxon>
    </lineage>
</organism>
<evidence type="ECO:0000256" key="1">
    <source>
        <dbReference type="ARBA" id="ARBA00004651"/>
    </source>
</evidence>
<dbReference type="InterPro" id="IPR051605">
    <property type="entry name" value="CstA"/>
</dbReference>
<comment type="similarity">
    <text evidence="2">Belongs to the peptide transporter carbon starvation (CstA) (TC 2.A.114) family.</text>
</comment>
<name>A0AAW9YTJ7_9STAP</name>
<accession>A0AAW9YTJ7</accession>
<feature type="transmembrane region" description="Helical" evidence="7">
    <location>
        <begin position="116"/>
        <end position="135"/>
    </location>
</feature>
<dbReference type="EMBL" id="WMFL01000059">
    <property type="protein sequence ID" value="NJI02105.1"/>
    <property type="molecule type" value="Genomic_DNA"/>
</dbReference>
<keyword evidence="5 7" id="KW-1133">Transmembrane helix</keyword>
<protein>
    <submittedName>
        <fullName evidence="9">Carbon starvation protein A</fullName>
    </submittedName>
</protein>
<evidence type="ECO:0000256" key="2">
    <source>
        <dbReference type="ARBA" id="ARBA00007755"/>
    </source>
</evidence>
<feature type="transmembrane region" description="Helical" evidence="7">
    <location>
        <begin position="171"/>
        <end position="189"/>
    </location>
</feature>
<evidence type="ECO:0000313" key="10">
    <source>
        <dbReference type="Proteomes" id="UP000646308"/>
    </source>
</evidence>
<evidence type="ECO:0000259" key="8">
    <source>
        <dbReference type="Pfam" id="PF02554"/>
    </source>
</evidence>